<dbReference type="InterPro" id="IPR049117">
    <property type="entry name" value="pulA_all-beta"/>
</dbReference>
<dbReference type="InterPro" id="IPR013784">
    <property type="entry name" value="Carb-bd-like_fold"/>
</dbReference>
<evidence type="ECO:0000256" key="4">
    <source>
        <dbReference type="ARBA" id="ARBA00023295"/>
    </source>
</evidence>
<protein>
    <recommendedName>
        <fullName evidence="6">pullulanase</fullName>
        <ecNumber evidence="6">3.2.1.41</ecNumber>
    </recommendedName>
    <alternativeName>
        <fullName evidence="7">Alpha-dextrin endo-1,6-alpha-glucosidase</fullName>
    </alternativeName>
    <alternativeName>
        <fullName evidence="8">Pullulan 6-glucanohydrolase</fullName>
    </alternativeName>
</protein>
<dbReference type="Gene3D" id="2.60.40.1180">
    <property type="entry name" value="Golgi alpha-mannosidase II"/>
    <property type="match status" value="1"/>
</dbReference>
<evidence type="ECO:0000256" key="6">
    <source>
        <dbReference type="ARBA" id="ARBA00024062"/>
    </source>
</evidence>
<organism evidence="10">
    <name type="scientific">freshwater metagenome</name>
    <dbReference type="NCBI Taxonomy" id="449393"/>
    <lineage>
        <taxon>unclassified sequences</taxon>
        <taxon>metagenomes</taxon>
        <taxon>ecological metagenomes</taxon>
    </lineage>
</organism>
<feature type="domain" description="Glycosyl hydrolase family 13 catalytic" evidence="9">
    <location>
        <begin position="414"/>
        <end position="779"/>
    </location>
</feature>
<evidence type="ECO:0000313" key="10">
    <source>
        <dbReference type="EMBL" id="CAB4673827.1"/>
    </source>
</evidence>
<dbReference type="EMBL" id="CAEZWO010000192">
    <property type="protein sequence ID" value="CAB4673827.1"/>
    <property type="molecule type" value="Genomic_DNA"/>
</dbReference>
<dbReference type="Gene3D" id="2.60.40.1110">
    <property type="match status" value="1"/>
</dbReference>
<dbReference type="NCBIfam" id="TIGR02104">
    <property type="entry name" value="pulA_typeI"/>
    <property type="match status" value="1"/>
</dbReference>
<name>A0A6J6MI88_9ZZZZ</name>
<dbReference type="Gene3D" id="2.60.40.10">
    <property type="entry name" value="Immunoglobulins"/>
    <property type="match status" value="1"/>
</dbReference>
<dbReference type="InterPro" id="IPR017853">
    <property type="entry name" value="GH"/>
</dbReference>
<reference evidence="10" key="1">
    <citation type="submission" date="2020-05" db="EMBL/GenBank/DDBJ databases">
        <authorList>
            <person name="Chiriac C."/>
            <person name="Salcher M."/>
            <person name="Ghai R."/>
            <person name="Kavagutti S V."/>
        </authorList>
    </citation>
    <scope>NUCLEOTIDE SEQUENCE</scope>
</reference>
<evidence type="ECO:0000256" key="2">
    <source>
        <dbReference type="ARBA" id="ARBA00022729"/>
    </source>
</evidence>
<evidence type="ECO:0000256" key="7">
    <source>
        <dbReference type="ARBA" id="ARBA00029618"/>
    </source>
</evidence>
<dbReference type="SMART" id="SM00642">
    <property type="entry name" value="Aamy"/>
    <property type="match status" value="1"/>
</dbReference>
<dbReference type="SUPFAM" id="SSF51445">
    <property type="entry name" value="(Trans)glycosidases"/>
    <property type="match status" value="1"/>
</dbReference>
<evidence type="ECO:0000256" key="8">
    <source>
        <dbReference type="ARBA" id="ARBA00031076"/>
    </source>
</evidence>
<dbReference type="SUPFAM" id="SSF81296">
    <property type="entry name" value="E set domains"/>
    <property type="match status" value="1"/>
</dbReference>
<dbReference type="GO" id="GO:0030246">
    <property type="term" value="F:carbohydrate binding"/>
    <property type="evidence" value="ECO:0007669"/>
    <property type="project" value="InterPro"/>
</dbReference>
<gene>
    <name evidence="10" type="ORF">UFOPK2254_01409</name>
</gene>
<dbReference type="AlphaFoldDB" id="A0A6J6MI88"/>
<dbReference type="InterPro" id="IPR004193">
    <property type="entry name" value="Glyco_hydro_13_N"/>
</dbReference>
<dbReference type="CDD" id="cd11341">
    <property type="entry name" value="AmyAc_Pullulanase_LD-like"/>
    <property type="match status" value="1"/>
</dbReference>
<comment type="similarity">
    <text evidence="1">Belongs to the glycosyl hydrolase 13 family.</text>
</comment>
<evidence type="ECO:0000259" key="9">
    <source>
        <dbReference type="SMART" id="SM00642"/>
    </source>
</evidence>
<accession>A0A6J6MI88</accession>
<dbReference type="PANTHER" id="PTHR43002">
    <property type="entry name" value="GLYCOGEN DEBRANCHING ENZYME"/>
    <property type="match status" value="1"/>
</dbReference>
<dbReference type="SUPFAM" id="SSF49452">
    <property type="entry name" value="Starch-binding domain-like"/>
    <property type="match status" value="1"/>
</dbReference>
<dbReference type="InterPro" id="IPR013780">
    <property type="entry name" value="Glyco_hydro_b"/>
</dbReference>
<dbReference type="InterPro" id="IPR013783">
    <property type="entry name" value="Ig-like_fold"/>
</dbReference>
<dbReference type="InterPro" id="IPR014756">
    <property type="entry name" value="Ig_E-set"/>
</dbReference>
<dbReference type="Pfam" id="PF21653">
    <property type="entry name" value="pulA_all-beta"/>
    <property type="match status" value="1"/>
</dbReference>
<dbReference type="CDD" id="cd02860">
    <property type="entry name" value="E_set_Pullulanase"/>
    <property type="match status" value="1"/>
</dbReference>
<evidence type="ECO:0000256" key="3">
    <source>
        <dbReference type="ARBA" id="ARBA00022801"/>
    </source>
</evidence>
<keyword evidence="2" id="KW-0732">Signal</keyword>
<dbReference type="InterPro" id="IPR011840">
    <property type="entry name" value="PulA_typeI"/>
</dbReference>
<dbReference type="InterPro" id="IPR006047">
    <property type="entry name" value="GH13_cat_dom"/>
</dbReference>
<dbReference type="Pfam" id="PF02922">
    <property type="entry name" value="CBM_48"/>
    <property type="match status" value="1"/>
</dbReference>
<proteinExistence type="inferred from homology"/>
<evidence type="ECO:0000256" key="5">
    <source>
        <dbReference type="ARBA" id="ARBA00023965"/>
    </source>
</evidence>
<dbReference type="GO" id="GO:0005975">
    <property type="term" value="P:carbohydrate metabolic process"/>
    <property type="evidence" value="ECO:0007669"/>
    <property type="project" value="InterPro"/>
</dbReference>
<evidence type="ECO:0000256" key="1">
    <source>
        <dbReference type="ARBA" id="ARBA00008061"/>
    </source>
</evidence>
<sequence>MFASNPCTKVLSRVKALGVVGALLLLTLPSQAFAASPATIHLTVHYQRPAEDYTNWNLWLWKNVIVGNDQGEDAQDKAFSPAEGSAFTGSDAFGKVFKADITDMNSFDNVGIIVRKGAWVSKDISVNRFITNFDASGNAEVWIVQDDATIYTAAPALGKSMKSAKLDDFRAISVDLSQKILLSGSGDEGFTITGGLKVASVTALVGSAAGATRVQLNVDSDATIGSDYTVTQTSFGSVKVTAGKIIESDGFNARYLYTGNDLGNAYSAASTTFRVWAPTASAVSLLTYPKASTPSTEAKVIPMASSAKGTWVVTLTGDQDGTIYDYRVTLGNTINDAVDPYVRATTANGEHGVVVNLSKTYPANWKNSKPAFSGKATDAVIYELHVRDLSQDSSSNIPTAHKGKYLALTDVKTSMGDSTKTGVSAIKDLGVTHVELQPIFDYASVDELNPSFNWGYDPQNYNVPEGSYSSNPSNPTARITELKSGIQALHDQGLRVMMDVVYNHVSAPAGFSQEKIVPGYFFRKNADGSLTNGSGCGNDVASERPMVRKFIVDSAKYWATQYNMDGFRFDLMGLIDLTTMQQVRSELTKINPTILIIGEGWDMGTLPDAIRGNQKNIDKLPGIAAFNDELRDGVKGSVFNSTDNGFATGKATAAQSVQAGIVGNVFYSREVLGKWFTNDPTQSVNYVEAHDNLTLFDKLTASVSGATPAKIEALDRLSASIALLAQGVPFMQAGQEFLRSKNGDSNSYKSSDAINSIKWDLRAKNASTVNYYKGIIALRKAHPAFRLATTPLVQKNLTFIKAPTGVIAYSLKGAAVKDSWGSIVVVHNPGASSATVTLPSKGDWKVVVQGAKAGVKVIQTLKSATKVSVPAMSTLVVEK</sequence>
<dbReference type="Gene3D" id="3.20.20.80">
    <property type="entry name" value="Glycosidases"/>
    <property type="match status" value="1"/>
</dbReference>
<dbReference type="Pfam" id="PF03714">
    <property type="entry name" value="PUD"/>
    <property type="match status" value="1"/>
</dbReference>
<comment type="catalytic activity">
    <reaction evidence="5">
        <text>Hydrolysis of (1-&gt;6)-alpha-D-glucosidic linkages in pullulan, amylopectin and glycogen, and in the alpha- and beta-limit dextrins of amylopectin and glycogen.</text>
        <dbReference type="EC" id="3.2.1.41"/>
    </reaction>
</comment>
<dbReference type="InterPro" id="IPR005323">
    <property type="entry name" value="CBM41_pullulanase"/>
</dbReference>
<dbReference type="EC" id="3.2.1.41" evidence="6"/>
<keyword evidence="3" id="KW-0378">Hydrolase</keyword>
<dbReference type="CDD" id="cd10315">
    <property type="entry name" value="CBM41_pullulanase"/>
    <property type="match status" value="1"/>
</dbReference>
<keyword evidence="4" id="KW-0326">Glycosidase</keyword>
<dbReference type="Pfam" id="PF00128">
    <property type="entry name" value="Alpha-amylase"/>
    <property type="match status" value="1"/>
</dbReference>
<dbReference type="GO" id="GO:0051060">
    <property type="term" value="F:pullulanase activity"/>
    <property type="evidence" value="ECO:0007669"/>
    <property type="project" value="UniProtKB-EC"/>
</dbReference>